<protein>
    <submittedName>
        <fullName evidence="1">FAD-binding domain-containing protein</fullName>
    </submittedName>
</protein>
<comment type="caution">
    <text evidence="1">The sequence shown here is derived from an EMBL/GenBank/DDBJ whole genome shotgun (WGS) entry which is preliminary data.</text>
</comment>
<proteinExistence type="predicted"/>
<sequence>MASLPPALQAIKHRGEFGDARTVRGPASLHRVPAALLSAWRVIAFRWRIPLGGTTDASVFEIFSICIYMAALLIWQFVHTDNLTPTFWSNKAAHIAAAQLCFLPALSAKNNIIGCMRFDLLFLRSLADLNILHRAFGRCIYVLVWVHVFGRWRTNTFNPGPDYIPAYGWQQWGGVAGAAYTLAIILSFRPIRRWSYEIFYYTHFVLIIVLIVASCIHTTTPGLNYYVWPIWVIWGFERIVRGLRYLVLNVFCLPRSSVSSTAELVLVTPDTARVRLARRMPLGWAPGQHAFLQFPSVSKFYFESHPFSITSIPERGEGDADELVFYVRARNGVTRRMIELAGRKPGARVPVNIDGPYGHPTDLKPYRTCVLVAGGTGVSYTLPLLLDIVKQASTGAARTARVHFVWVARSRAYISSITPILRQAFAARPSSLDIRISLYVTGTDDESSDKDSDVIPGLPFMPATSEKDAEAATEAGRPEKQAGLALPELDVVPIHGRPDVRTIIHEEILHGEGPLAVEVSGPHTLIADARAEVSNVIKVTGDVLRGGPTVNFHAETFAY</sequence>
<dbReference type="EMBL" id="MU273476">
    <property type="protein sequence ID" value="KAI0036037.1"/>
    <property type="molecule type" value="Genomic_DNA"/>
</dbReference>
<reference evidence="1" key="1">
    <citation type="submission" date="2021-02" db="EMBL/GenBank/DDBJ databases">
        <authorList>
            <consortium name="DOE Joint Genome Institute"/>
            <person name="Ahrendt S."/>
            <person name="Looney B.P."/>
            <person name="Miyauchi S."/>
            <person name="Morin E."/>
            <person name="Drula E."/>
            <person name="Courty P.E."/>
            <person name="Chicoki N."/>
            <person name="Fauchery L."/>
            <person name="Kohler A."/>
            <person name="Kuo A."/>
            <person name="Labutti K."/>
            <person name="Pangilinan J."/>
            <person name="Lipzen A."/>
            <person name="Riley R."/>
            <person name="Andreopoulos W."/>
            <person name="He G."/>
            <person name="Johnson J."/>
            <person name="Barry K.W."/>
            <person name="Grigoriev I.V."/>
            <person name="Nagy L."/>
            <person name="Hibbett D."/>
            <person name="Henrissat B."/>
            <person name="Matheny P.B."/>
            <person name="Labbe J."/>
            <person name="Martin F."/>
        </authorList>
    </citation>
    <scope>NUCLEOTIDE SEQUENCE</scope>
    <source>
        <strain evidence="1">EC-137</strain>
    </source>
</reference>
<gene>
    <name evidence="1" type="ORF">K488DRAFT_76223</name>
</gene>
<name>A0ACB8QWV0_9AGAM</name>
<organism evidence="1 2">
    <name type="scientific">Vararia minispora EC-137</name>
    <dbReference type="NCBI Taxonomy" id="1314806"/>
    <lineage>
        <taxon>Eukaryota</taxon>
        <taxon>Fungi</taxon>
        <taxon>Dikarya</taxon>
        <taxon>Basidiomycota</taxon>
        <taxon>Agaricomycotina</taxon>
        <taxon>Agaricomycetes</taxon>
        <taxon>Russulales</taxon>
        <taxon>Lachnocladiaceae</taxon>
        <taxon>Vararia</taxon>
    </lineage>
</organism>
<keyword evidence="2" id="KW-1185">Reference proteome</keyword>
<evidence type="ECO:0000313" key="1">
    <source>
        <dbReference type="EMBL" id="KAI0036037.1"/>
    </source>
</evidence>
<evidence type="ECO:0000313" key="2">
    <source>
        <dbReference type="Proteomes" id="UP000814128"/>
    </source>
</evidence>
<accession>A0ACB8QWV0</accession>
<reference evidence="1" key="2">
    <citation type="journal article" date="2022" name="New Phytol.">
        <title>Evolutionary transition to the ectomycorrhizal habit in the genomes of a hyperdiverse lineage of mushroom-forming fungi.</title>
        <authorList>
            <person name="Looney B."/>
            <person name="Miyauchi S."/>
            <person name="Morin E."/>
            <person name="Drula E."/>
            <person name="Courty P.E."/>
            <person name="Kohler A."/>
            <person name="Kuo A."/>
            <person name="LaButti K."/>
            <person name="Pangilinan J."/>
            <person name="Lipzen A."/>
            <person name="Riley R."/>
            <person name="Andreopoulos W."/>
            <person name="He G."/>
            <person name="Johnson J."/>
            <person name="Nolan M."/>
            <person name="Tritt A."/>
            <person name="Barry K.W."/>
            <person name="Grigoriev I.V."/>
            <person name="Nagy L.G."/>
            <person name="Hibbett D."/>
            <person name="Henrissat B."/>
            <person name="Matheny P.B."/>
            <person name="Labbe J."/>
            <person name="Martin F.M."/>
        </authorList>
    </citation>
    <scope>NUCLEOTIDE SEQUENCE</scope>
    <source>
        <strain evidence="1">EC-137</strain>
    </source>
</reference>
<dbReference type="Proteomes" id="UP000814128">
    <property type="component" value="Unassembled WGS sequence"/>
</dbReference>